<gene>
    <name evidence="1" type="ORF">ACFFF6_18145</name>
</gene>
<keyword evidence="2" id="KW-1185">Reference proteome</keyword>
<name>A0ABV6RFW8_9MICO</name>
<dbReference type="Proteomes" id="UP001589793">
    <property type="component" value="Unassembled WGS sequence"/>
</dbReference>
<reference evidence="1 2" key="1">
    <citation type="submission" date="2024-09" db="EMBL/GenBank/DDBJ databases">
        <authorList>
            <person name="Sun Q."/>
            <person name="Mori K."/>
        </authorList>
    </citation>
    <scope>NUCLEOTIDE SEQUENCE [LARGE SCALE GENOMIC DNA]</scope>
    <source>
        <strain evidence="1 2">CICC 10874</strain>
    </source>
</reference>
<protein>
    <recommendedName>
        <fullName evidence="3">CHAT domain-containing protein</fullName>
    </recommendedName>
</protein>
<proteinExistence type="predicted"/>
<sequence length="442" mass="47984">AGPGAARPGRRRGVGPEVGEDMRRVVRCLDVVPMGEAADASREALRLRRGLEALPRVADRLLGDPRSAEMTLRMRLAQALEGAGDRAGAMRQALDVLELADDLALDGAEALDPQRAATAAHAVLARTLVDREPLAASHHALEALRSLREVDDPVLRIGLVTSLLRALMRAELADHASFVSGRLAALQRGVRRDALRVQPLLAVATQRVVAQRFEAALVPLGEVRRIARAMRDRRADLEAARLLARVHQLTGQGEEALVELRRLAFHAGSLADDLETGGADRARFVQEEMKAHALVLRHALDLGERSAADAAAAGIERRTRPGAAPEGIPAALLWDYRVDARVGRVIAAGVGLARGDEDVTPESYEERRREAIRAIGEVPEGHEERARYWAAYLDDRHAAMLASEGRRIAALRAARRALAGWEHLGRAEDAARIRLLIADLDT</sequence>
<evidence type="ECO:0000313" key="1">
    <source>
        <dbReference type="EMBL" id="MFC0675875.1"/>
    </source>
</evidence>
<evidence type="ECO:0000313" key="2">
    <source>
        <dbReference type="Proteomes" id="UP001589793"/>
    </source>
</evidence>
<dbReference type="RefSeq" id="WP_376982912.1">
    <property type="nucleotide sequence ID" value="NZ_JBHLSV010000032.1"/>
</dbReference>
<organism evidence="1 2">
    <name type="scientific">Brachybacterium hainanense</name>
    <dbReference type="NCBI Taxonomy" id="1541174"/>
    <lineage>
        <taxon>Bacteria</taxon>
        <taxon>Bacillati</taxon>
        <taxon>Actinomycetota</taxon>
        <taxon>Actinomycetes</taxon>
        <taxon>Micrococcales</taxon>
        <taxon>Dermabacteraceae</taxon>
        <taxon>Brachybacterium</taxon>
    </lineage>
</organism>
<accession>A0ABV6RFW8</accession>
<evidence type="ECO:0008006" key="3">
    <source>
        <dbReference type="Google" id="ProtNLM"/>
    </source>
</evidence>
<comment type="caution">
    <text evidence="1">The sequence shown here is derived from an EMBL/GenBank/DDBJ whole genome shotgun (WGS) entry which is preliminary data.</text>
</comment>
<dbReference type="EMBL" id="JBHLSV010000032">
    <property type="protein sequence ID" value="MFC0675875.1"/>
    <property type="molecule type" value="Genomic_DNA"/>
</dbReference>
<feature type="non-terminal residue" evidence="1">
    <location>
        <position position="1"/>
    </location>
</feature>